<dbReference type="AlphaFoldDB" id="A0A830CI64"/>
<dbReference type="EMBL" id="BMAC01000366">
    <property type="protein sequence ID" value="GFP94835.1"/>
    <property type="molecule type" value="Genomic_DNA"/>
</dbReference>
<gene>
    <name evidence="2" type="ORF">PHJA_001627900</name>
</gene>
<evidence type="ECO:0000259" key="1">
    <source>
        <dbReference type="Pfam" id="PF01738"/>
    </source>
</evidence>
<protein>
    <submittedName>
        <fullName evidence="2">Endo-1 3</fullName>
    </submittedName>
</protein>
<dbReference type="PANTHER" id="PTHR17630:SF97">
    <property type="entry name" value="ENDO-1,31,4-BETA-D-GLUCANASE-LIKE"/>
    <property type="match status" value="1"/>
</dbReference>
<dbReference type="OrthoDB" id="17560at2759"/>
<dbReference type="SUPFAM" id="SSF53474">
    <property type="entry name" value="alpha/beta-Hydrolases"/>
    <property type="match status" value="1"/>
</dbReference>
<proteinExistence type="predicted"/>
<organism evidence="2 3">
    <name type="scientific">Phtheirospermum japonicum</name>
    <dbReference type="NCBI Taxonomy" id="374723"/>
    <lineage>
        <taxon>Eukaryota</taxon>
        <taxon>Viridiplantae</taxon>
        <taxon>Streptophyta</taxon>
        <taxon>Embryophyta</taxon>
        <taxon>Tracheophyta</taxon>
        <taxon>Spermatophyta</taxon>
        <taxon>Magnoliopsida</taxon>
        <taxon>eudicotyledons</taxon>
        <taxon>Gunneridae</taxon>
        <taxon>Pentapetalae</taxon>
        <taxon>asterids</taxon>
        <taxon>lamiids</taxon>
        <taxon>Lamiales</taxon>
        <taxon>Orobanchaceae</taxon>
        <taxon>Orobanchaceae incertae sedis</taxon>
        <taxon>Phtheirospermum</taxon>
    </lineage>
</organism>
<keyword evidence="3" id="KW-1185">Reference proteome</keyword>
<reference evidence="2" key="1">
    <citation type="submission" date="2020-07" db="EMBL/GenBank/DDBJ databases">
        <title>Ethylene signaling mediates host invasion by parasitic plants.</title>
        <authorList>
            <person name="Yoshida S."/>
        </authorList>
    </citation>
    <scope>NUCLEOTIDE SEQUENCE</scope>
    <source>
        <strain evidence="2">Okayama</strain>
    </source>
</reference>
<name>A0A830CI64_9LAMI</name>
<evidence type="ECO:0000313" key="3">
    <source>
        <dbReference type="Proteomes" id="UP000653305"/>
    </source>
</evidence>
<dbReference type="Gene3D" id="3.40.50.1820">
    <property type="entry name" value="alpha/beta hydrolase"/>
    <property type="match status" value="1"/>
</dbReference>
<sequence length="141" mass="15949">MKEHLARCTQEKGIDDAKPLIEALKSKGIAKIGAAGFCWGGKVTVDLTQSPYVQAAVLLHPTYVTIEDIQGLKCNYFDNKNSNFQELRFRSHFLEVHSFVKIFAGAKHGWTTVYNDTDVAAVKRAKTAHKDMLNWFDKYLK</sequence>
<dbReference type="Pfam" id="PF01738">
    <property type="entry name" value="DLH"/>
    <property type="match status" value="1"/>
</dbReference>
<dbReference type="Proteomes" id="UP000653305">
    <property type="component" value="Unassembled WGS sequence"/>
</dbReference>
<dbReference type="InterPro" id="IPR029058">
    <property type="entry name" value="AB_hydrolase_fold"/>
</dbReference>
<feature type="domain" description="Dienelactone hydrolase" evidence="1">
    <location>
        <begin position="9"/>
        <end position="140"/>
    </location>
</feature>
<comment type="caution">
    <text evidence="2">The sequence shown here is derived from an EMBL/GenBank/DDBJ whole genome shotgun (WGS) entry which is preliminary data.</text>
</comment>
<dbReference type="GO" id="GO:0016787">
    <property type="term" value="F:hydrolase activity"/>
    <property type="evidence" value="ECO:0007669"/>
    <property type="project" value="InterPro"/>
</dbReference>
<dbReference type="PANTHER" id="PTHR17630">
    <property type="entry name" value="DIENELACTONE HYDROLASE"/>
    <property type="match status" value="1"/>
</dbReference>
<dbReference type="InterPro" id="IPR002925">
    <property type="entry name" value="Dienelactn_hydro"/>
</dbReference>
<accession>A0A830CI64</accession>
<evidence type="ECO:0000313" key="2">
    <source>
        <dbReference type="EMBL" id="GFP94835.1"/>
    </source>
</evidence>